<reference evidence="3" key="1">
    <citation type="submission" date="2025-08" db="UniProtKB">
        <authorList>
            <consortium name="Ensembl"/>
        </authorList>
    </citation>
    <scope>IDENTIFICATION</scope>
</reference>
<dbReference type="Pfam" id="PF09813">
    <property type="entry name" value="Coa3_cc"/>
    <property type="match status" value="1"/>
</dbReference>
<keyword evidence="1" id="KW-0472">Membrane</keyword>
<dbReference type="AlphaFoldDB" id="A0A8C1TSS1"/>
<proteinExistence type="predicted"/>
<name>A0A8C1TSS1_CYPCA</name>
<feature type="transmembrane region" description="Helical" evidence="1">
    <location>
        <begin position="12"/>
        <end position="33"/>
    </location>
</feature>
<evidence type="ECO:0000259" key="2">
    <source>
        <dbReference type="Pfam" id="PF09813"/>
    </source>
</evidence>
<accession>A0A8C1TSS1</accession>
<dbReference type="InterPro" id="IPR018628">
    <property type="entry name" value="Coa3_CC"/>
</dbReference>
<feature type="domain" description="Cytochrome c oxidase assembly factor 3 mitochondrial coiled-coil" evidence="2">
    <location>
        <begin position="2"/>
        <end position="39"/>
    </location>
</feature>
<evidence type="ECO:0000256" key="1">
    <source>
        <dbReference type="SAM" id="Phobius"/>
    </source>
</evidence>
<organism evidence="3 4">
    <name type="scientific">Cyprinus carpio</name>
    <name type="common">Common carp</name>
    <dbReference type="NCBI Taxonomy" id="7962"/>
    <lineage>
        <taxon>Eukaryota</taxon>
        <taxon>Metazoa</taxon>
        <taxon>Chordata</taxon>
        <taxon>Craniata</taxon>
        <taxon>Vertebrata</taxon>
        <taxon>Euteleostomi</taxon>
        <taxon>Actinopterygii</taxon>
        <taxon>Neopterygii</taxon>
        <taxon>Teleostei</taxon>
        <taxon>Ostariophysi</taxon>
        <taxon>Cypriniformes</taxon>
        <taxon>Cyprinidae</taxon>
        <taxon>Cyprininae</taxon>
        <taxon>Cyprinus</taxon>
    </lineage>
</organism>
<keyword evidence="1" id="KW-1133">Transmembrane helix</keyword>
<dbReference type="Proteomes" id="UP000694700">
    <property type="component" value="Unplaced"/>
</dbReference>
<protein>
    <submittedName>
        <fullName evidence="3">Cytochrome C oxidase assembly factor 3b</fullName>
    </submittedName>
</protein>
<evidence type="ECO:0000313" key="3">
    <source>
        <dbReference type="Ensembl" id="ENSCCRP00015026704.1"/>
    </source>
</evidence>
<sequence>LLKRQQEPDRDLITGLTIGDFVLGLVSYTVLSVKQERIMRLMMMRQISSSSVSVALLSKVGRAVNMCLDV</sequence>
<evidence type="ECO:0000313" key="4">
    <source>
        <dbReference type="Proteomes" id="UP000694700"/>
    </source>
</evidence>
<dbReference type="Ensembl" id="ENSCCRT00015027648.1">
    <property type="protein sequence ID" value="ENSCCRP00015026704.1"/>
    <property type="gene ID" value="ENSCCRG00015011286.1"/>
</dbReference>
<keyword evidence="1" id="KW-0812">Transmembrane</keyword>